<sequence>MDINATLIGQSLVFILLIWFTMRFVWPPLTRAMAERQKTIADGLAAAERGKRELELAEKRALEMLKKAKADAQEIIGLAEKRAAEVTDEAKGAARVEAERIVHAARGDIEQETNRAREMLRERLAELAVAGAARILEKEIDPKAHARLLEAVVKQL</sequence>
<evidence type="ECO:0000256" key="2">
    <source>
        <dbReference type="ARBA" id="ARBA00022448"/>
    </source>
</evidence>
<evidence type="ECO:0000256" key="4">
    <source>
        <dbReference type="ARBA" id="ARBA00022547"/>
    </source>
</evidence>
<dbReference type="GO" id="GO:0046933">
    <property type="term" value="F:proton-transporting ATP synthase activity, rotational mechanism"/>
    <property type="evidence" value="ECO:0007669"/>
    <property type="project" value="UniProtKB-UniRule"/>
</dbReference>
<keyword evidence="7 15" id="KW-1133">Transmembrane helix</keyword>
<gene>
    <name evidence="15" type="primary">atpF</name>
    <name evidence="18" type="ORF">SVA_3896</name>
</gene>
<comment type="subunit">
    <text evidence="13">F-type ATPases have 2 components, F(1) - the catalytic core - and F(0) - the membrane proton channel. F(1) has five subunits: alpha(3), beta(3), gamma(1), delta(1), epsilon(1). F(0) has four main subunits: a(1), b(2) and c(10-14). The alpha and beta chains form an alternating ring which encloses part of the gamma chain. F(1) is attached to F(0) by a central stalk formed by the gamma and epsilon chains, while a peripheral stalk is formed by the delta and b chains.</text>
</comment>
<dbReference type="Proteomes" id="UP000218899">
    <property type="component" value="Chromosome"/>
</dbReference>
<keyword evidence="8 15" id="KW-0406">Ion transport</keyword>
<evidence type="ECO:0000256" key="12">
    <source>
        <dbReference type="ARBA" id="ARBA00025614"/>
    </source>
</evidence>
<reference evidence="18 19" key="1">
    <citation type="submission" date="2015-08" db="EMBL/GenBank/DDBJ databases">
        <title>Complete genome sequence of Sulfurifustis variabilis.</title>
        <authorList>
            <person name="Miura A."/>
            <person name="Kojima H."/>
            <person name="Fukui M."/>
        </authorList>
    </citation>
    <scope>NUCLEOTIDE SEQUENCE [LARGE SCALE GENOMIC DNA]</scope>
    <source>
        <strain evidence="19">skN76</strain>
    </source>
</reference>
<dbReference type="CDD" id="cd06503">
    <property type="entry name" value="ATP-synt_Fo_b"/>
    <property type="match status" value="1"/>
</dbReference>
<evidence type="ECO:0000313" key="19">
    <source>
        <dbReference type="Proteomes" id="UP000218899"/>
    </source>
</evidence>
<evidence type="ECO:0000256" key="10">
    <source>
        <dbReference type="ARBA" id="ARBA00023310"/>
    </source>
</evidence>
<evidence type="ECO:0000256" key="6">
    <source>
        <dbReference type="ARBA" id="ARBA00022781"/>
    </source>
</evidence>
<proteinExistence type="inferred from homology"/>
<evidence type="ECO:0000256" key="1">
    <source>
        <dbReference type="ARBA" id="ARBA00005513"/>
    </source>
</evidence>
<name>A0A1C7AG37_9GAMM</name>
<evidence type="ECO:0000256" key="7">
    <source>
        <dbReference type="ARBA" id="ARBA00022989"/>
    </source>
</evidence>
<dbReference type="KEGG" id="sva:SVA_3896"/>
<comment type="subcellular location">
    <subcellularLocation>
        <location evidence="15">Cell membrane</location>
        <topology evidence="15">Single-pass membrane protein</topology>
    </subcellularLocation>
    <subcellularLocation>
        <location evidence="14">Endomembrane system</location>
        <topology evidence="14">Single-pass membrane protein</topology>
    </subcellularLocation>
</comment>
<dbReference type="OrthoDB" id="9788020at2"/>
<dbReference type="InterPro" id="IPR028987">
    <property type="entry name" value="ATP_synth_B-like_membr_sf"/>
</dbReference>
<evidence type="ECO:0000256" key="17">
    <source>
        <dbReference type="SAM" id="Coils"/>
    </source>
</evidence>
<dbReference type="GO" id="GO:0005886">
    <property type="term" value="C:plasma membrane"/>
    <property type="evidence" value="ECO:0007669"/>
    <property type="project" value="UniProtKB-SubCell"/>
</dbReference>
<comment type="function">
    <text evidence="12">Component of the F(0) channel, it forms part of the peripheral stalk, linking F(1) to F(0). The b'-subunit is a diverged and duplicated form of b found in plants and photosynthetic bacteria.</text>
</comment>
<evidence type="ECO:0000256" key="8">
    <source>
        <dbReference type="ARBA" id="ARBA00023065"/>
    </source>
</evidence>
<evidence type="ECO:0000256" key="14">
    <source>
        <dbReference type="ARBA" id="ARBA00037847"/>
    </source>
</evidence>
<keyword evidence="4 15" id="KW-0138">CF(0)</keyword>
<dbReference type="GO" id="GO:0046961">
    <property type="term" value="F:proton-transporting ATPase activity, rotational mechanism"/>
    <property type="evidence" value="ECO:0007669"/>
    <property type="project" value="TreeGrafter"/>
</dbReference>
<dbReference type="InterPro" id="IPR002146">
    <property type="entry name" value="ATP_synth_b/b'su_bac/chlpt"/>
</dbReference>
<dbReference type="EMBL" id="AP014936">
    <property type="protein sequence ID" value="BAU50430.1"/>
    <property type="molecule type" value="Genomic_DNA"/>
</dbReference>
<keyword evidence="19" id="KW-1185">Reference proteome</keyword>
<organism evidence="18 19">
    <name type="scientific">Sulfurifustis variabilis</name>
    <dbReference type="NCBI Taxonomy" id="1675686"/>
    <lineage>
        <taxon>Bacteria</taxon>
        <taxon>Pseudomonadati</taxon>
        <taxon>Pseudomonadota</taxon>
        <taxon>Gammaproteobacteria</taxon>
        <taxon>Acidiferrobacterales</taxon>
        <taxon>Acidiferrobacteraceae</taxon>
        <taxon>Sulfurifustis</taxon>
    </lineage>
</organism>
<comment type="similarity">
    <text evidence="1 15 16">Belongs to the ATPase B chain family.</text>
</comment>
<keyword evidence="6 15" id="KW-0375">Hydrogen ion transport</keyword>
<evidence type="ECO:0000256" key="9">
    <source>
        <dbReference type="ARBA" id="ARBA00023136"/>
    </source>
</evidence>
<evidence type="ECO:0000313" key="18">
    <source>
        <dbReference type="EMBL" id="BAU50430.1"/>
    </source>
</evidence>
<dbReference type="NCBIfam" id="NF004411">
    <property type="entry name" value="PRK05759.1-2"/>
    <property type="match status" value="1"/>
</dbReference>
<keyword evidence="17" id="KW-0175">Coiled coil</keyword>
<dbReference type="AlphaFoldDB" id="A0A1C7AG37"/>
<evidence type="ECO:0000256" key="11">
    <source>
        <dbReference type="ARBA" id="ARBA00025198"/>
    </source>
</evidence>
<comment type="subunit">
    <text evidence="15">F-type ATPases have 2 components, F(1) - the catalytic core - and F(0) - the membrane proton channel. F(1) has five subunits: alpha(3), beta(3), gamma(1), delta(1), epsilon(1). F(0) has three main subunits: a(1), b(2) and c(10-14). The alpha and beta chains form an alternating ring which encloses part of the gamma chain. F(1) is attached to F(0) by a central stalk formed by the gamma and epsilon chains, while a peripheral stalk is formed by the delta and b chains.</text>
</comment>
<feature type="transmembrane region" description="Helical" evidence="15">
    <location>
        <begin position="6"/>
        <end position="26"/>
    </location>
</feature>
<protein>
    <recommendedName>
        <fullName evidence="15">ATP synthase subunit b</fullName>
    </recommendedName>
    <alternativeName>
        <fullName evidence="15">ATP synthase F(0) sector subunit b</fullName>
    </alternativeName>
    <alternativeName>
        <fullName evidence="15">ATPase subunit I</fullName>
    </alternativeName>
    <alternativeName>
        <fullName evidence="15">F-type ATPase subunit b</fullName>
        <shortName evidence="15">F-ATPase subunit b</shortName>
    </alternativeName>
</protein>
<evidence type="ECO:0000256" key="16">
    <source>
        <dbReference type="RuleBase" id="RU003848"/>
    </source>
</evidence>
<dbReference type="Gene3D" id="6.10.250.1580">
    <property type="match status" value="1"/>
</dbReference>
<dbReference type="GO" id="GO:0045259">
    <property type="term" value="C:proton-transporting ATP synthase complex"/>
    <property type="evidence" value="ECO:0007669"/>
    <property type="project" value="UniProtKB-KW"/>
</dbReference>
<keyword evidence="2 15" id="KW-0813">Transport</keyword>
<dbReference type="InterPro" id="IPR005864">
    <property type="entry name" value="ATP_synth_F0_bsu_bac"/>
</dbReference>
<dbReference type="PANTHER" id="PTHR33445:SF1">
    <property type="entry name" value="ATP SYNTHASE SUBUNIT B"/>
    <property type="match status" value="1"/>
</dbReference>
<evidence type="ECO:0000256" key="15">
    <source>
        <dbReference type="HAMAP-Rule" id="MF_01398"/>
    </source>
</evidence>
<dbReference type="PANTHER" id="PTHR33445">
    <property type="entry name" value="ATP SYNTHASE SUBUNIT B', CHLOROPLASTIC"/>
    <property type="match status" value="1"/>
</dbReference>
<evidence type="ECO:0000256" key="3">
    <source>
        <dbReference type="ARBA" id="ARBA00022475"/>
    </source>
</evidence>
<dbReference type="Pfam" id="PF00430">
    <property type="entry name" value="ATP-synt_B"/>
    <property type="match status" value="1"/>
</dbReference>
<accession>A0A1C7AG37</accession>
<dbReference type="RefSeq" id="WP_096462736.1">
    <property type="nucleotide sequence ID" value="NZ_AP014936.1"/>
</dbReference>
<dbReference type="SUPFAM" id="SSF81573">
    <property type="entry name" value="F1F0 ATP synthase subunit B, membrane domain"/>
    <property type="match status" value="1"/>
</dbReference>
<keyword evidence="5 15" id="KW-0812">Transmembrane</keyword>
<keyword evidence="10 15" id="KW-0066">ATP synthesis</keyword>
<feature type="coiled-coil region" evidence="17">
    <location>
        <begin position="47"/>
        <end position="122"/>
    </location>
</feature>
<evidence type="ECO:0000256" key="13">
    <source>
        <dbReference type="ARBA" id="ARBA00026054"/>
    </source>
</evidence>
<dbReference type="InterPro" id="IPR050059">
    <property type="entry name" value="ATP_synthase_B_chain"/>
</dbReference>
<dbReference type="NCBIfam" id="TIGR01144">
    <property type="entry name" value="ATP_synt_b"/>
    <property type="match status" value="1"/>
</dbReference>
<dbReference type="HAMAP" id="MF_01398">
    <property type="entry name" value="ATP_synth_b_bprime"/>
    <property type="match status" value="1"/>
</dbReference>
<keyword evidence="3 15" id="KW-1003">Cell membrane</keyword>
<keyword evidence="9 15" id="KW-0472">Membrane</keyword>
<comment type="function">
    <text evidence="11 15">F(1)F(0) ATP synthase produces ATP from ADP in the presence of a proton or sodium gradient. F-type ATPases consist of two structural domains, F(1) containing the extramembraneous catalytic core and F(0) containing the membrane proton channel, linked together by a central stalk and a peripheral stalk. During catalysis, ATP synthesis in the catalytic domain of F(1) is coupled via a rotary mechanism of the central stalk subunits to proton translocation.</text>
</comment>
<evidence type="ECO:0000256" key="5">
    <source>
        <dbReference type="ARBA" id="ARBA00022692"/>
    </source>
</evidence>
<dbReference type="GO" id="GO:0012505">
    <property type="term" value="C:endomembrane system"/>
    <property type="evidence" value="ECO:0007669"/>
    <property type="project" value="UniProtKB-SubCell"/>
</dbReference>